<dbReference type="STRING" id="282197.SAMN04488517_103285"/>
<dbReference type="InterPro" id="IPR000780">
    <property type="entry name" value="CheR_MeTrfase"/>
</dbReference>
<dbReference type="Pfam" id="PF01739">
    <property type="entry name" value="CheR"/>
    <property type="match status" value="1"/>
</dbReference>
<dbReference type="InterPro" id="IPR050903">
    <property type="entry name" value="Bact_Chemotaxis_MeTrfase"/>
</dbReference>
<dbReference type="EMBL" id="CXPG01000021">
    <property type="protein sequence ID" value="CTQ34061.1"/>
    <property type="molecule type" value="Genomic_DNA"/>
</dbReference>
<dbReference type="SMART" id="SM00138">
    <property type="entry name" value="MeTrc"/>
    <property type="match status" value="1"/>
</dbReference>
<keyword evidence="3 7" id="KW-0489">Methyltransferase</keyword>
<keyword evidence="5" id="KW-0949">S-adenosyl-L-methionine</keyword>
<evidence type="ECO:0000259" key="6">
    <source>
        <dbReference type="PROSITE" id="PS50123"/>
    </source>
</evidence>
<dbReference type="InterPro" id="IPR036804">
    <property type="entry name" value="CheR_N_sf"/>
</dbReference>
<organism evidence="7 8">
    <name type="scientific">Jannaschia rubra</name>
    <dbReference type="NCBI Taxonomy" id="282197"/>
    <lineage>
        <taxon>Bacteria</taxon>
        <taxon>Pseudomonadati</taxon>
        <taxon>Pseudomonadota</taxon>
        <taxon>Alphaproteobacteria</taxon>
        <taxon>Rhodobacterales</taxon>
        <taxon>Roseobacteraceae</taxon>
        <taxon>Jannaschia</taxon>
    </lineage>
</organism>
<dbReference type="Proteomes" id="UP000048908">
    <property type="component" value="Unassembled WGS sequence"/>
</dbReference>
<dbReference type="GO" id="GO:0008983">
    <property type="term" value="F:protein-glutamate O-methyltransferase activity"/>
    <property type="evidence" value="ECO:0007669"/>
    <property type="project" value="UniProtKB-EC"/>
</dbReference>
<evidence type="ECO:0000256" key="5">
    <source>
        <dbReference type="ARBA" id="ARBA00022691"/>
    </source>
</evidence>
<dbReference type="Gene3D" id="3.40.50.150">
    <property type="entry name" value="Vaccinia Virus protein VP39"/>
    <property type="match status" value="1"/>
</dbReference>
<evidence type="ECO:0000256" key="2">
    <source>
        <dbReference type="ARBA" id="ARBA00012534"/>
    </source>
</evidence>
<dbReference type="InterPro" id="IPR022641">
    <property type="entry name" value="CheR_N"/>
</dbReference>
<dbReference type="PANTHER" id="PTHR24422:SF19">
    <property type="entry name" value="CHEMOTAXIS PROTEIN METHYLTRANSFERASE"/>
    <property type="match status" value="1"/>
</dbReference>
<dbReference type="Pfam" id="PF03705">
    <property type="entry name" value="CheR_N"/>
    <property type="match status" value="1"/>
</dbReference>
<keyword evidence="8" id="KW-1185">Reference proteome</keyword>
<dbReference type="OrthoDB" id="9816309at2"/>
<feature type="domain" description="CheR-type methyltransferase" evidence="6">
    <location>
        <begin position="1"/>
        <end position="276"/>
    </location>
</feature>
<protein>
    <recommendedName>
        <fullName evidence="2">protein-glutamate O-methyltransferase</fullName>
        <ecNumber evidence="2">2.1.1.80</ecNumber>
    </recommendedName>
</protein>
<sequence>MIPLFSGQYERLAVIADREAGLNLPESKRTFVASRLQRRLRATGAGTFDAYLRLVEGDGADGLREREFLVSALTTNVTGVYREPHHFDLLAAHLVETLDHGIRRERKYRIWSAGCSTGEEPLSLAATCRATLGTGWSTQVSILATDVDRFVLEKARDRSEDLELGRLLLTGPNTPFRTRAAAVENPAHLIRKLQTAITYMHHNLTQELDVGGQFDAIFCRNVLIYFSRDAQAKVHDLLRQRIAPGGLFAIGHSERLLGQHPPLAPAGRTAFRRPINDRKANGATCC</sequence>
<dbReference type="SUPFAM" id="SSF47757">
    <property type="entry name" value="Chemotaxis receptor methyltransferase CheR, N-terminal domain"/>
    <property type="match status" value="1"/>
</dbReference>
<evidence type="ECO:0000313" key="7">
    <source>
        <dbReference type="EMBL" id="CTQ34061.1"/>
    </source>
</evidence>
<dbReference type="PRINTS" id="PR00996">
    <property type="entry name" value="CHERMTFRASE"/>
</dbReference>
<dbReference type="PANTHER" id="PTHR24422">
    <property type="entry name" value="CHEMOTAXIS PROTEIN METHYLTRANSFERASE"/>
    <property type="match status" value="1"/>
</dbReference>
<dbReference type="InterPro" id="IPR022642">
    <property type="entry name" value="CheR_C"/>
</dbReference>
<evidence type="ECO:0000256" key="3">
    <source>
        <dbReference type="ARBA" id="ARBA00022603"/>
    </source>
</evidence>
<gene>
    <name evidence="7" type="primary">cheR</name>
    <name evidence="7" type="ORF">JAN5088_02853</name>
</gene>
<comment type="catalytic activity">
    <reaction evidence="1">
        <text>L-glutamyl-[protein] + S-adenosyl-L-methionine = [protein]-L-glutamate 5-O-methyl ester + S-adenosyl-L-homocysteine</text>
        <dbReference type="Rhea" id="RHEA:24452"/>
        <dbReference type="Rhea" id="RHEA-COMP:10208"/>
        <dbReference type="Rhea" id="RHEA-COMP:10311"/>
        <dbReference type="ChEBI" id="CHEBI:29973"/>
        <dbReference type="ChEBI" id="CHEBI:57856"/>
        <dbReference type="ChEBI" id="CHEBI:59789"/>
        <dbReference type="ChEBI" id="CHEBI:82795"/>
        <dbReference type="EC" id="2.1.1.80"/>
    </reaction>
</comment>
<reference evidence="7 8" key="1">
    <citation type="submission" date="2015-07" db="EMBL/GenBank/DDBJ databases">
        <authorList>
            <person name="Noorani M."/>
        </authorList>
    </citation>
    <scope>NUCLEOTIDE SEQUENCE [LARGE SCALE GENOMIC DNA]</scope>
    <source>
        <strain evidence="7 8">CECT 5088</strain>
    </source>
</reference>
<evidence type="ECO:0000313" key="8">
    <source>
        <dbReference type="Proteomes" id="UP000048908"/>
    </source>
</evidence>
<proteinExistence type="predicted"/>
<keyword evidence="4 7" id="KW-0808">Transferase</keyword>
<name>A0A0M6XUZ1_9RHOB</name>
<dbReference type="GO" id="GO:0032259">
    <property type="term" value="P:methylation"/>
    <property type="evidence" value="ECO:0007669"/>
    <property type="project" value="UniProtKB-KW"/>
</dbReference>
<dbReference type="EC" id="2.1.1.80" evidence="2"/>
<dbReference type="RefSeq" id="WP_055683455.1">
    <property type="nucleotide sequence ID" value="NZ_CXPG01000021.1"/>
</dbReference>
<dbReference type="Gene3D" id="1.10.155.10">
    <property type="entry name" value="Chemotaxis receptor methyltransferase CheR, N-terminal domain"/>
    <property type="match status" value="1"/>
</dbReference>
<dbReference type="AlphaFoldDB" id="A0A0M6XUZ1"/>
<dbReference type="SUPFAM" id="SSF53335">
    <property type="entry name" value="S-adenosyl-L-methionine-dependent methyltransferases"/>
    <property type="match status" value="1"/>
</dbReference>
<evidence type="ECO:0000256" key="1">
    <source>
        <dbReference type="ARBA" id="ARBA00001541"/>
    </source>
</evidence>
<dbReference type="PROSITE" id="PS50123">
    <property type="entry name" value="CHER"/>
    <property type="match status" value="1"/>
</dbReference>
<dbReference type="InterPro" id="IPR029063">
    <property type="entry name" value="SAM-dependent_MTases_sf"/>
</dbReference>
<accession>A0A0M6XUZ1</accession>
<evidence type="ECO:0000256" key="4">
    <source>
        <dbReference type="ARBA" id="ARBA00022679"/>
    </source>
</evidence>